<gene>
    <name evidence="1" type="ORF">NCGR_LOCUS39485</name>
</gene>
<dbReference type="EMBL" id="CAJGYO010000010">
    <property type="protein sequence ID" value="CAD6255958.1"/>
    <property type="molecule type" value="Genomic_DNA"/>
</dbReference>
<keyword evidence="2" id="KW-1185">Reference proteome</keyword>
<dbReference type="AlphaFoldDB" id="A0A811QA30"/>
<protein>
    <submittedName>
        <fullName evidence="1">Uncharacterized protein</fullName>
    </submittedName>
</protein>
<proteinExistence type="predicted"/>
<name>A0A811QA30_9POAL</name>
<sequence length="97" mass="10686">MDVPVAADRAAGQLGLRVVRDGGRGVVARSDNDESIIVGTMNDVSLRKRPRPRAQSPLEAHYYRRDDMAGARTAWSSARSRTRAKAVFNFTDPAYIP</sequence>
<evidence type="ECO:0000313" key="2">
    <source>
        <dbReference type="Proteomes" id="UP000604825"/>
    </source>
</evidence>
<comment type="caution">
    <text evidence="1">The sequence shown here is derived from an EMBL/GenBank/DDBJ whole genome shotgun (WGS) entry which is preliminary data.</text>
</comment>
<dbReference type="Proteomes" id="UP000604825">
    <property type="component" value="Unassembled WGS sequence"/>
</dbReference>
<dbReference type="OrthoDB" id="2121828at2759"/>
<evidence type="ECO:0000313" key="1">
    <source>
        <dbReference type="EMBL" id="CAD6255958.1"/>
    </source>
</evidence>
<reference evidence="1" key="1">
    <citation type="submission" date="2020-10" db="EMBL/GenBank/DDBJ databases">
        <authorList>
            <person name="Han B."/>
            <person name="Lu T."/>
            <person name="Zhao Q."/>
            <person name="Huang X."/>
            <person name="Zhao Y."/>
        </authorList>
    </citation>
    <scope>NUCLEOTIDE SEQUENCE</scope>
</reference>
<accession>A0A811QA30</accession>
<organism evidence="1 2">
    <name type="scientific">Miscanthus lutarioriparius</name>
    <dbReference type="NCBI Taxonomy" id="422564"/>
    <lineage>
        <taxon>Eukaryota</taxon>
        <taxon>Viridiplantae</taxon>
        <taxon>Streptophyta</taxon>
        <taxon>Embryophyta</taxon>
        <taxon>Tracheophyta</taxon>
        <taxon>Spermatophyta</taxon>
        <taxon>Magnoliopsida</taxon>
        <taxon>Liliopsida</taxon>
        <taxon>Poales</taxon>
        <taxon>Poaceae</taxon>
        <taxon>PACMAD clade</taxon>
        <taxon>Panicoideae</taxon>
        <taxon>Andropogonodae</taxon>
        <taxon>Andropogoneae</taxon>
        <taxon>Saccharinae</taxon>
        <taxon>Miscanthus</taxon>
    </lineage>
</organism>